<evidence type="ECO:0000256" key="5">
    <source>
        <dbReference type="ARBA" id="ARBA00023002"/>
    </source>
</evidence>
<dbReference type="GO" id="GO:0006811">
    <property type="term" value="P:monoatomic ion transport"/>
    <property type="evidence" value="ECO:0007669"/>
    <property type="project" value="UniProtKB-KW"/>
</dbReference>
<feature type="transmembrane region" description="Helical" evidence="9">
    <location>
        <begin position="307"/>
        <end position="327"/>
    </location>
</feature>
<evidence type="ECO:0000313" key="13">
    <source>
        <dbReference type="Proteomes" id="UP001285441"/>
    </source>
</evidence>
<dbReference type="Gene3D" id="3.40.50.80">
    <property type="entry name" value="Nucleotide-binding domain of ferredoxin-NADP reductase (FNR) module"/>
    <property type="match status" value="1"/>
</dbReference>
<dbReference type="InterPro" id="IPR013121">
    <property type="entry name" value="Fe_red_NAD-bd_6"/>
</dbReference>
<dbReference type="Pfam" id="PF08030">
    <property type="entry name" value="NAD_binding_6"/>
    <property type="match status" value="1"/>
</dbReference>
<dbReference type="GO" id="GO:0043020">
    <property type="term" value="C:NADPH oxidase complex"/>
    <property type="evidence" value="ECO:0007669"/>
    <property type="project" value="TreeGrafter"/>
</dbReference>
<dbReference type="PROSITE" id="PS51384">
    <property type="entry name" value="FAD_FR"/>
    <property type="match status" value="1"/>
</dbReference>
<organism evidence="12 13">
    <name type="scientific">Podospora didyma</name>
    <dbReference type="NCBI Taxonomy" id="330526"/>
    <lineage>
        <taxon>Eukaryota</taxon>
        <taxon>Fungi</taxon>
        <taxon>Dikarya</taxon>
        <taxon>Ascomycota</taxon>
        <taxon>Pezizomycotina</taxon>
        <taxon>Sordariomycetes</taxon>
        <taxon>Sordariomycetidae</taxon>
        <taxon>Sordariales</taxon>
        <taxon>Podosporaceae</taxon>
        <taxon>Podospora</taxon>
    </lineage>
</organism>
<dbReference type="GO" id="GO:0006952">
    <property type="term" value="P:defense response"/>
    <property type="evidence" value="ECO:0007669"/>
    <property type="project" value="TreeGrafter"/>
</dbReference>
<reference evidence="12" key="2">
    <citation type="submission" date="2023-06" db="EMBL/GenBank/DDBJ databases">
        <authorList>
            <consortium name="Lawrence Berkeley National Laboratory"/>
            <person name="Haridas S."/>
            <person name="Hensen N."/>
            <person name="Bonometti L."/>
            <person name="Westerberg I."/>
            <person name="Brannstrom I.O."/>
            <person name="Guillou S."/>
            <person name="Cros-Aarteil S."/>
            <person name="Calhoun S."/>
            <person name="Kuo A."/>
            <person name="Mondo S."/>
            <person name="Pangilinan J."/>
            <person name="Riley R."/>
            <person name="LaButti K."/>
            <person name="Andreopoulos B."/>
            <person name="Lipzen A."/>
            <person name="Chen C."/>
            <person name="Yanf M."/>
            <person name="Daum C."/>
            <person name="Ng V."/>
            <person name="Clum A."/>
            <person name="Steindorff A."/>
            <person name="Ohm R."/>
            <person name="Martin F."/>
            <person name="Silar P."/>
            <person name="Natvig D."/>
            <person name="Lalanne C."/>
            <person name="Gautier V."/>
            <person name="Ament-velasquez S.L."/>
            <person name="Kruys A."/>
            <person name="Hutchinson M.I."/>
            <person name="Powell A.J."/>
            <person name="Barry K."/>
            <person name="Miller A.N."/>
            <person name="Grigoriev I.V."/>
            <person name="Debuchy R."/>
            <person name="Gladieux P."/>
            <person name="Thoren M.H."/>
            <person name="Johannesson H."/>
        </authorList>
    </citation>
    <scope>NUCLEOTIDE SEQUENCE</scope>
    <source>
        <strain evidence="12">CBS 232.78</strain>
    </source>
</reference>
<protein>
    <submittedName>
        <fullName evidence="12">FAD-binding domain-containing protein</fullName>
    </submittedName>
</protein>
<feature type="domain" description="EF-hand" evidence="10">
    <location>
        <begin position="28"/>
        <end position="63"/>
    </location>
</feature>
<evidence type="ECO:0000313" key="12">
    <source>
        <dbReference type="EMBL" id="KAK3393305.1"/>
    </source>
</evidence>
<evidence type="ECO:0000256" key="7">
    <source>
        <dbReference type="ARBA" id="ARBA00023136"/>
    </source>
</evidence>
<dbReference type="InterPro" id="IPR039261">
    <property type="entry name" value="FNR_nucleotide-bd"/>
</dbReference>
<dbReference type="Pfam" id="PF01794">
    <property type="entry name" value="Ferric_reduct"/>
    <property type="match status" value="1"/>
</dbReference>
<evidence type="ECO:0000259" key="10">
    <source>
        <dbReference type="PROSITE" id="PS50222"/>
    </source>
</evidence>
<evidence type="ECO:0000256" key="9">
    <source>
        <dbReference type="SAM" id="Phobius"/>
    </source>
</evidence>
<comment type="caution">
    <text evidence="12">The sequence shown here is derived from an EMBL/GenBank/DDBJ whole genome shotgun (WGS) entry which is preliminary data.</text>
</comment>
<dbReference type="PANTHER" id="PTHR11972">
    <property type="entry name" value="NADPH OXIDASE"/>
    <property type="match status" value="1"/>
</dbReference>
<keyword evidence="3" id="KW-0249">Electron transport</keyword>
<dbReference type="PROSITE" id="PS00018">
    <property type="entry name" value="EF_HAND_1"/>
    <property type="match status" value="1"/>
</dbReference>
<dbReference type="SUPFAM" id="SSF63380">
    <property type="entry name" value="Riboflavin synthase domain-like"/>
    <property type="match status" value="1"/>
</dbReference>
<dbReference type="EMBL" id="JAULSW010000001">
    <property type="protein sequence ID" value="KAK3393305.1"/>
    <property type="molecule type" value="Genomic_DNA"/>
</dbReference>
<keyword evidence="6" id="KW-0406">Ion transport</keyword>
<evidence type="ECO:0000256" key="3">
    <source>
        <dbReference type="ARBA" id="ARBA00022982"/>
    </source>
</evidence>
<dbReference type="GO" id="GO:0005509">
    <property type="term" value="F:calcium ion binding"/>
    <property type="evidence" value="ECO:0007669"/>
    <property type="project" value="InterPro"/>
</dbReference>
<feature type="transmembrane region" description="Helical" evidence="9">
    <location>
        <begin position="334"/>
        <end position="351"/>
    </location>
</feature>
<dbReference type="PROSITE" id="PS50222">
    <property type="entry name" value="EF_HAND_2"/>
    <property type="match status" value="1"/>
</dbReference>
<dbReference type="CDD" id="cd06186">
    <property type="entry name" value="NOX_Duox_like_FAD_NADP"/>
    <property type="match status" value="1"/>
</dbReference>
<evidence type="ECO:0000259" key="11">
    <source>
        <dbReference type="PROSITE" id="PS51384"/>
    </source>
</evidence>
<keyword evidence="7 9" id="KW-0472">Membrane</keyword>
<accession>A0AAE0P4U8</accession>
<dbReference type="InterPro" id="IPR050369">
    <property type="entry name" value="RBOH/FRE"/>
</dbReference>
<feature type="compositionally biased region" description="Low complexity" evidence="8">
    <location>
        <begin position="740"/>
        <end position="750"/>
    </location>
</feature>
<feature type="transmembrane region" description="Helical" evidence="9">
    <location>
        <begin position="196"/>
        <end position="222"/>
    </location>
</feature>
<dbReference type="InterPro" id="IPR018247">
    <property type="entry name" value="EF_Hand_1_Ca_BS"/>
</dbReference>
<keyword evidence="2 9" id="KW-0812">Transmembrane</keyword>
<feature type="transmembrane region" description="Helical" evidence="9">
    <location>
        <begin position="157"/>
        <end position="176"/>
    </location>
</feature>
<name>A0AAE0P4U8_9PEZI</name>
<feature type="transmembrane region" description="Helical" evidence="9">
    <location>
        <begin position="363"/>
        <end position="380"/>
    </location>
</feature>
<dbReference type="PANTHER" id="PTHR11972:SF153">
    <property type="entry name" value="SUPEROXIDE-GENERATING NADPH OXIDASE HEAVY CHAIN SUBUNIT A"/>
    <property type="match status" value="1"/>
</dbReference>
<evidence type="ECO:0000256" key="4">
    <source>
        <dbReference type="ARBA" id="ARBA00022989"/>
    </source>
</evidence>
<evidence type="ECO:0000256" key="1">
    <source>
        <dbReference type="ARBA" id="ARBA00004141"/>
    </source>
</evidence>
<keyword evidence="13" id="KW-1185">Reference proteome</keyword>
<gene>
    <name evidence="12" type="ORF">B0H63DRAFT_498559</name>
</gene>
<evidence type="ECO:0000256" key="2">
    <source>
        <dbReference type="ARBA" id="ARBA00022692"/>
    </source>
</evidence>
<dbReference type="InterPro" id="IPR002048">
    <property type="entry name" value="EF_hand_dom"/>
</dbReference>
<comment type="subcellular location">
    <subcellularLocation>
        <location evidence="1">Membrane</location>
        <topology evidence="1">Multi-pass membrane protein</topology>
    </subcellularLocation>
</comment>
<feature type="region of interest" description="Disordered" evidence="8">
    <location>
        <begin position="732"/>
        <end position="759"/>
    </location>
</feature>
<proteinExistence type="predicted"/>
<dbReference type="GO" id="GO:0042554">
    <property type="term" value="P:superoxide anion generation"/>
    <property type="evidence" value="ECO:0007669"/>
    <property type="project" value="TreeGrafter"/>
</dbReference>
<dbReference type="Gene3D" id="2.40.30.10">
    <property type="entry name" value="Translation factors"/>
    <property type="match status" value="1"/>
</dbReference>
<dbReference type="InterPro" id="IPR013130">
    <property type="entry name" value="Fe3_Rdtase_TM_dom"/>
</dbReference>
<reference evidence="12" key="1">
    <citation type="journal article" date="2023" name="Mol. Phylogenet. Evol.">
        <title>Genome-scale phylogeny and comparative genomics of the fungal order Sordariales.</title>
        <authorList>
            <person name="Hensen N."/>
            <person name="Bonometti L."/>
            <person name="Westerberg I."/>
            <person name="Brannstrom I.O."/>
            <person name="Guillou S."/>
            <person name="Cros-Aarteil S."/>
            <person name="Calhoun S."/>
            <person name="Haridas S."/>
            <person name="Kuo A."/>
            <person name="Mondo S."/>
            <person name="Pangilinan J."/>
            <person name="Riley R."/>
            <person name="LaButti K."/>
            <person name="Andreopoulos B."/>
            <person name="Lipzen A."/>
            <person name="Chen C."/>
            <person name="Yan M."/>
            <person name="Daum C."/>
            <person name="Ng V."/>
            <person name="Clum A."/>
            <person name="Steindorff A."/>
            <person name="Ohm R.A."/>
            <person name="Martin F."/>
            <person name="Silar P."/>
            <person name="Natvig D.O."/>
            <person name="Lalanne C."/>
            <person name="Gautier V."/>
            <person name="Ament-Velasquez S.L."/>
            <person name="Kruys A."/>
            <person name="Hutchinson M.I."/>
            <person name="Powell A.J."/>
            <person name="Barry K."/>
            <person name="Miller A.N."/>
            <person name="Grigoriev I.V."/>
            <person name="Debuchy R."/>
            <person name="Gladieux P."/>
            <person name="Hiltunen Thoren M."/>
            <person name="Johannesson H."/>
        </authorList>
    </citation>
    <scope>NUCLEOTIDE SEQUENCE</scope>
    <source>
        <strain evidence="12">CBS 232.78</strain>
    </source>
</reference>
<feature type="region of interest" description="Disordered" evidence="8">
    <location>
        <begin position="68"/>
        <end position="92"/>
    </location>
</feature>
<dbReference type="InterPro" id="IPR017938">
    <property type="entry name" value="Riboflavin_synthase-like_b-brl"/>
</dbReference>
<dbReference type="Proteomes" id="UP001285441">
    <property type="component" value="Unassembled WGS sequence"/>
</dbReference>
<dbReference type="AlphaFoldDB" id="A0AAE0P4U8"/>
<dbReference type="InterPro" id="IPR013112">
    <property type="entry name" value="FAD-bd_8"/>
</dbReference>
<feature type="region of interest" description="Disordered" evidence="8">
    <location>
        <begin position="562"/>
        <end position="600"/>
    </location>
</feature>
<feature type="compositionally biased region" description="Polar residues" evidence="8">
    <location>
        <begin position="566"/>
        <end position="585"/>
    </location>
</feature>
<keyword evidence="6" id="KW-0813">Transport</keyword>
<feature type="domain" description="FAD-binding FR-type" evidence="11">
    <location>
        <begin position="382"/>
        <end position="486"/>
    </location>
</feature>
<dbReference type="InterPro" id="IPR017927">
    <property type="entry name" value="FAD-bd_FR_type"/>
</dbReference>
<evidence type="ECO:0000256" key="6">
    <source>
        <dbReference type="ARBA" id="ARBA00023065"/>
    </source>
</evidence>
<evidence type="ECO:0000256" key="8">
    <source>
        <dbReference type="SAM" id="MobiDB-lite"/>
    </source>
</evidence>
<keyword evidence="4 9" id="KW-1133">Transmembrane helix</keyword>
<dbReference type="SUPFAM" id="SSF52343">
    <property type="entry name" value="Ferredoxin reductase-like, C-terminal NADP-linked domain"/>
    <property type="match status" value="1"/>
</dbReference>
<dbReference type="Pfam" id="PF08022">
    <property type="entry name" value="FAD_binding_8"/>
    <property type="match status" value="1"/>
</dbReference>
<dbReference type="GO" id="GO:0016175">
    <property type="term" value="F:superoxide-generating NAD(P)H oxidase activity"/>
    <property type="evidence" value="ECO:0007669"/>
    <property type="project" value="TreeGrafter"/>
</dbReference>
<sequence>MARKKWTRADSISNQHHHVVAADQTQYLTDAEIAQFLDDLDHNGDGLIDYEEVAAKLDAAHDELVPSPSQHHFLARRNNNTRKDEEEISPLDIPPESDLRHQFLRSIIGSDSRAIPRAEFAERVKEWKIPSLELEHQKNEQQGTYVRKMSVYRRLRAYWAVHGPEIVFLALVVWSQTAFGSWQLTKYLRGEYYTAAFGWGVVMAKAAAGALYPTMFFLIFSMSRYCSTLLRRSYYLSRFINWDLSQSFHIKIAVVFVSLATLHAIGHLSGTFYTGSEDSRQAAVDEVLGKNPVLHSYDQYLRSRPGWTGLTALGLIYLLALLSLPPVRRWNYEVFQLGHLLMFPIIALLIAHGSNAMLQYPMLGYWIAFPTLLIVIERVVRVMVGFYRIEAVLKVLDAETVEITTTVPSERLWGYKAGQYVFLQVPAISLFQWHPFTVSVCSGKKMQLHIKTNGNWTKRLRALGGENGQAKIEVGINGPFGAPAQRFYDFRHTIIVGSGIGVTPFSGILADLQARDNQRHGGPGHVLDRSCMCNYWSDSSKPLPKSEKSDTKNCPLMNKLKKRKQNQPGPQQQGHKSNPSFASNVTTTATSGGGGGVHSEPDDYRRVDFHWTVRERNYLLWMSDLLNDVFLSQIWHRRHEERPHLDIRIHTHVTQKRASIATHVYCWLLEMHRTAAHPESPITGLMNPTLFGRPDFVTILDQHYDDMRKFRAGKRADRERWRARRVRRLAAGMRKRTDQSTATMASASTAGGRAFSGGLTEDDETAAEEELKIGVFYCGAPAVGEILADRCRALTARGRTDGSKMEYHFMTEVFA</sequence>
<keyword evidence="5" id="KW-0560">Oxidoreductase</keyword>